<accession>A0A1B1AKM5</accession>
<feature type="modified residue" description="4-aspartylphosphate" evidence="17">
    <location>
        <position position="54"/>
    </location>
</feature>
<dbReference type="GO" id="GO:0006355">
    <property type="term" value="P:regulation of DNA-templated transcription"/>
    <property type="evidence" value="ECO:0007669"/>
    <property type="project" value="InterPro"/>
</dbReference>
<comment type="subcellular location">
    <subcellularLocation>
        <location evidence="1">Cytoplasm</location>
    </subcellularLocation>
</comment>
<dbReference type="PROSITE" id="PS00688">
    <property type="entry name" value="SIGMA54_INTERACT_3"/>
    <property type="match status" value="1"/>
</dbReference>
<dbReference type="InterPro" id="IPR003593">
    <property type="entry name" value="AAA+_ATPase"/>
</dbReference>
<protein>
    <recommendedName>
        <fullName evidence="2">DNA-binding transcriptional regulator NtrC</fullName>
    </recommendedName>
    <alternativeName>
        <fullName evidence="14">Nitrogen regulation protein NR(I)</fullName>
    </alternativeName>
    <alternativeName>
        <fullName evidence="15">Nitrogen regulator I</fullName>
    </alternativeName>
</protein>
<dbReference type="InterPro" id="IPR025943">
    <property type="entry name" value="Sigma_54_int_dom_ATP-bd_2"/>
</dbReference>
<dbReference type="FunCoup" id="A0A1B1AKM5">
    <property type="interactions" value="383"/>
</dbReference>
<evidence type="ECO:0000256" key="7">
    <source>
        <dbReference type="ARBA" id="ARBA00022840"/>
    </source>
</evidence>
<dbReference type="RefSeq" id="WP_066772791.1">
    <property type="nucleotide sequence ID" value="NZ_CP013244.1"/>
</dbReference>
<dbReference type="InterPro" id="IPR011006">
    <property type="entry name" value="CheY-like_superfamily"/>
</dbReference>
<dbReference type="PROSITE" id="PS00675">
    <property type="entry name" value="SIGMA54_INTERACT_1"/>
    <property type="match status" value="1"/>
</dbReference>
<dbReference type="Proteomes" id="UP000092498">
    <property type="component" value="Chromosome"/>
</dbReference>
<dbReference type="Pfam" id="PF25601">
    <property type="entry name" value="AAA_lid_14"/>
    <property type="match status" value="1"/>
</dbReference>
<dbReference type="Pfam" id="PF02954">
    <property type="entry name" value="HTH_8"/>
    <property type="match status" value="1"/>
</dbReference>
<dbReference type="Pfam" id="PF00158">
    <property type="entry name" value="Sigma54_activat"/>
    <property type="match status" value="1"/>
</dbReference>
<evidence type="ECO:0000256" key="11">
    <source>
        <dbReference type="ARBA" id="ARBA00023159"/>
    </source>
</evidence>
<name>A0A1B1AKM5_9PROT</name>
<dbReference type="InterPro" id="IPR002197">
    <property type="entry name" value="HTH_Fis"/>
</dbReference>
<evidence type="ECO:0000313" key="20">
    <source>
        <dbReference type="EMBL" id="ANP47095.1"/>
    </source>
</evidence>
<dbReference type="SUPFAM" id="SSF46689">
    <property type="entry name" value="Homeodomain-like"/>
    <property type="match status" value="1"/>
</dbReference>
<keyword evidence="4" id="KW-0678">Repressor</keyword>
<dbReference type="Gene3D" id="1.10.10.60">
    <property type="entry name" value="Homeodomain-like"/>
    <property type="match status" value="1"/>
</dbReference>
<keyword evidence="11" id="KW-0010">Activator</keyword>
<reference evidence="20 21" key="1">
    <citation type="submission" date="2015-11" db="EMBL/GenBank/DDBJ databases">
        <title>Whole-Genome Sequence of Candidatus Oderbacter manganicum from the National Park Lower Oder Valley, Germany.</title>
        <authorList>
            <person name="Braun B."/>
            <person name="Liere K."/>
            <person name="Szewzyk U."/>
        </authorList>
    </citation>
    <scope>NUCLEOTIDE SEQUENCE [LARGE SCALE GENOMIC DNA]</scope>
    <source>
        <strain evidence="20 21">OTSz_A_272</strain>
    </source>
</reference>
<organism evidence="20 21">
    <name type="scientific">Candidatus Viadribacter manganicus</name>
    <dbReference type="NCBI Taxonomy" id="1759059"/>
    <lineage>
        <taxon>Bacteria</taxon>
        <taxon>Pseudomonadati</taxon>
        <taxon>Pseudomonadota</taxon>
        <taxon>Alphaproteobacteria</taxon>
        <taxon>Hyphomonadales</taxon>
        <taxon>Hyphomonadaceae</taxon>
        <taxon>Candidatus Viadribacter</taxon>
    </lineage>
</organism>
<dbReference type="PROSITE" id="PS00676">
    <property type="entry name" value="SIGMA54_INTERACT_2"/>
    <property type="match status" value="1"/>
</dbReference>
<dbReference type="InterPro" id="IPR058031">
    <property type="entry name" value="AAA_lid_NorR"/>
</dbReference>
<dbReference type="OrthoDB" id="9770562at2"/>
<keyword evidence="5 17" id="KW-0597">Phosphoprotein</keyword>
<dbReference type="InterPro" id="IPR009057">
    <property type="entry name" value="Homeodomain-like_sf"/>
</dbReference>
<dbReference type="CDD" id="cd00009">
    <property type="entry name" value="AAA"/>
    <property type="match status" value="1"/>
</dbReference>
<evidence type="ECO:0000256" key="16">
    <source>
        <dbReference type="ARBA" id="ARBA00043886"/>
    </source>
</evidence>
<evidence type="ECO:0000256" key="2">
    <source>
        <dbReference type="ARBA" id="ARBA00019059"/>
    </source>
</evidence>
<dbReference type="SMART" id="SM00448">
    <property type="entry name" value="REC"/>
    <property type="match status" value="1"/>
</dbReference>
<evidence type="ECO:0000256" key="12">
    <source>
        <dbReference type="ARBA" id="ARBA00023163"/>
    </source>
</evidence>
<evidence type="ECO:0000256" key="8">
    <source>
        <dbReference type="ARBA" id="ARBA00023012"/>
    </source>
</evidence>
<dbReference type="STRING" id="1759059.ATE48_14810"/>
<evidence type="ECO:0000259" key="19">
    <source>
        <dbReference type="PROSITE" id="PS50110"/>
    </source>
</evidence>
<keyword evidence="13" id="KW-0535">Nitrogen fixation</keyword>
<evidence type="ECO:0000256" key="3">
    <source>
        <dbReference type="ARBA" id="ARBA00022490"/>
    </source>
</evidence>
<dbReference type="Gene3D" id="3.40.50.300">
    <property type="entry name" value="P-loop containing nucleotide triphosphate hydrolases"/>
    <property type="match status" value="1"/>
</dbReference>
<dbReference type="InterPro" id="IPR025944">
    <property type="entry name" value="Sigma_54_int_dom_CS"/>
</dbReference>
<feature type="domain" description="Sigma-54 factor interaction" evidence="18">
    <location>
        <begin position="144"/>
        <end position="373"/>
    </location>
</feature>
<evidence type="ECO:0000256" key="17">
    <source>
        <dbReference type="PROSITE-ProRule" id="PRU00169"/>
    </source>
</evidence>
<keyword evidence="10" id="KW-0238">DNA-binding</keyword>
<dbReference type="InterPro" id="IPR002078">
    <property type="entry name" value="Sigma_54_int"/>
</dbReference>
<dbReference type="PANTHER" id="PTHR32071">
    <property type="entry name" value="TRANSCRIPTIONAL REGULATORY PROTEIN"/>
    <property type="match status" value="1"/>
</dbReference>
<dbReference type="GO" id="GO:0005737">
    <property type="term" value="C:cytoplasm"/>
    <property type="evidence" value="ECO:0007669"/>
    <property type="project" value="UniProtKB-SubCell"/>
</dbReference>
<dbReference type="GO" id="GO:0005524">
    <property type="term" value="F:ATP binding"/>
    <property type="evidence" value="ECO:0007669"/>
    <property type="project" value="UniProtKB-KW"/>
</dbReference>
<keyword evidence="3" id="KW-0963">Cytoplasm</keyword>
<comment type="function">
    <text evidence="16">Member of the two-component regulatory system NtrB/NtrC, which controls expression of the nitrogen-regulated (ntr) genes in response to nitrogen limitation. Phosphorylated NtrC binds directly to DNA and stimulates the formation of open promoter-sigma54-RNA polymerase complexes.</text>
</comment>
<dbReference type="CDD" id="cd00156">
    <property type="entry name" value="REC"/>
    <property type="match status" value="1"/>
</dbReference>
<dbReference type="AlphaFoldDB" id="A0A1B1AKM5"/>
<evidence type="ECO:0000256" key="13">
    <source>
        <dbReference type="ARBA" id="ARBA00023231"/>
    </source>
</evidence>
<evidence type="ECO:0000259" key="18">
    <source>
        <dbReference type="PROSITE" id="PS50045"/>
    </source>
</evidence>
<dbReference type="InterPro" id="IPR027417">
    <property type="entry name" value="P-loop_NTPase"/>
</dbReference>
<evidence type="ECO:0000313" key="21">
    <source>
        <dbReference type="Proteomes" id="UP000092498"/>
    </source>
</evidence>
<dbReference type="KEGG" id="cbot:ATE48_14810"/>
<proteinExistence type="predicted"/>
<evidence type="ECO:0000256" key="5">
    <source>
        <dbReference type="ARBA" id="ARBA00022553"/>
    </source>
</evidence>
<evidence type="ECO:0000256" key="10">
    <source>
        <dbReference type="ARBA" id="ARBA00023125"/>
    </source>
</evidence>
<dbReference type="GO" id="GO:0000160">
    <property type="term" value="P:phosphorelay signal transduction system"/>
    <property type="evidence" value="ECO:0007669"/>
    <property type="project" value="UniProtKB-KW"/>
</dbReference>
<dbReference type="PROSITE" id="PS50110">
    <property type="entry name" value="RESPONSE_REGULATORY"/>
    <property type="match status" value="1"/>
</dbReference>
<gene>
    <name evidence="20" type="ORF">ATE48_14810</name>
</gene>
<evidence type="ECO:0000256" key="15">
    <source>
        <dbReference type="ARBA" id="ARBA00031910"/>
    </source>
</evidence>
<dbReference type="FunFam" id="3.40.50.300:FF:000006">
    <property type="entry name" value="DNA-binding transcriptional regulator NtrC"/>
    <property type="match status" value="1"/>
</dbReference>
<dbReference type="PANTHER" id="PTHR32071:SF95">
    <property type="entry name" value="DNA-BINDING TRANSCRIPTIONAL REGULATOR NTRC"/>
    <property type="match status" value="1"/>
</dbReference>
<dbReference type="Gene3D" id="1.10.8.60">
    <property type="match status" value="1"/>
</dbReference>
<keyword evidence="21" id="KW-1185">Reference proteome</keyword>
<evidence type="ECO:0000256" key="4">
    <source>
        <dbReference type="ARBA" id="ARBA00022491"/>
    </source>
</evidence>
<keyword evidence="8" id="KW-0902">Two-component regulatory system</keyword>
<dbReference type="SMART" id="SM00382">
    <property type="entry name" value="AAA"/>
    <property type="match status" value="1"/>
</dbReference>
<keyword evidence="12" id="KW-0804">Transcription</keyword>
<evidence type="ECO:0000256" key="6">
    <source>
        <dbReference type="ARBA" id="ARBA00022741"/>
    </source>
</evidence>
<dbReference type="PRINTS" id="PR01590">
    <property type="entry name" value="HTHFIS"/>
</dbReference>
<dbReference type="InterPro" id="IPR001789">
    <property type="entry name" value="Sig_transdc_resp-reg_receiver"/>
</dbReference>
<dbReference type="InParanoid" id="A0A1B1AKM5"/>
<dbReference type="SUPFAM" id="SSF52540">
    <property type="entry name" value="P-loop containing nucleoside triphosphate hydrolases"/>
    <property type="match status" value="1"/>
</dbReference>
<keyword evidence="9" id="KW-0805">Transcription regulation</keyword>
<dbReference type="EMBL" id="CP013244">
    <property type="protein sequence ID" value="ANP47095.1"/>
    <property type="molecule type" value="Genomic_DNA"/>
</dbReference>
<evidence type="ECO:0000256" key="9">
    <source>
        <dbReference type="ARBA" id="ARBA00023015"/>
    </source>
</evidence>
<dbReference type="Gene3D" id="3.40.50.2300">
    <property type="match status" value="1"/>
</dbReference>
<keyword evidence="7" id="KW-0067">ATP-binding</keyword>
<keyword evidence="6" id="KW-0547">Nucleotide-binding</keyword>
<dbReference type="InterPro" id="IPR025662">
    <property type="entry name" value="Sigma_54_int_dom_ATP-bd_1"/>
</dbReference>
<dbReference type="PROSITE" id="PS50045">
    <property type="entry name" value="SIGMA54_INTERACT_4"/>
    <property type="match status" value="1"/>
</dbReference>
<feature type="domain" description="Response regulatory" evidence="19">
    <location>
        <begin position="4"/>
        <end position="119"/>
    </location>
</feature>
<dbReference type="Pfam" id="PF00072">
    <property type="entry name" value="Response_reg"/>
    <property type="match status" value="1"/>
</dbReference>
<dbReference type="SUPFAM" id="SSF52172">
    <property type="entry name" value="CheY-like"/>
    <property type="match status" value="1"/>
</dbReference>
<evidence type="ECO:0000256" key="1">
    <source>
        <dbReference type="ARBA" id="ARBA00004496"/>
    </source>
</evidence>
<dbReference type="GO" id="GO:0043565">
    <property type="term" value="F:sequence-specific DNA binding"/>
    <property type="evidence" value="ECO:0007669"/>
    <property type="project" value="InterPro"/>
</dbReference>
<evidence type="ECO:0000256" key="14">
    <source>
        <dbReference type="ARBA" id="ARBA00029881"/>
    </source>
</evidence>
<sequence length="498" mass="54120">MGKTILIVDDDPAQRRLLQAAVERNGFLTRAAENGAQAVEAVDKHADIDIVLLDLVMPGMTGQEALKEIRMRRGDLPCIVLTASGGIDTVVQAMQAGASDFFVKPASPERIMVSIRNALEMSNLKTEVVRMKKRVAGHLSFDDMVANAPVMAPVVRMGKRAAASNIPVLITGESGVGKELLARAIQGASERAGRPFVTVNCGAIPENLVESILFGHVKGSFTGATDNHAGKFVEAHGGTLFLDEVGELPLDMQVKLLRVLQEGEVDPVGGKRPVKVDVRIISATNKDLAKLVADNAFREDLYYRLNVFPIEAPPLRDRKEDLPSLVQRFVARFNAEEGRNVRGVSAATMQMLMGFDWPGNVRQLENSVFRAVILCEGDTLEPEDFPQISGLKPLMAANDTLPIEVPAPANDHHVTAAHVAFASVVEAAEDAAARPVAVFDGEGHLRQLEQIERDLIELAIDHYAGHMSEVARRLGIGRSTLYRKLREYGLEEKAVGEN</sequence>